<gene>
    <name evidence="2" type="ORF">M436DRAFT_78218</name>
</gene>
<evidence type="ECO:0000313" key="3">
    <source>
        <dbReference type="Proteomes" id="UP000027730"/>
    </source>
</evidence>
<feature type="region of interest" description="Disordered" evidence="1">
    <location>
        <begin position="151"/>
        <end position="191"/>
    </location>
</feature>
<reference evidence="2 3" key="1">
    <citation type="journal article" date="2014" name="BMC Genomics">
        <title>Genome sequencing of four Aureobasidium pullulans varieties: biotechnological potential, stress tolerance, and description of new species.</title>
        <authorList>
            <person name="Gostin Ar C."/>
            <person name="Ohm R.A."/>
            <person name="Kogej T."/>
            <person name="Sonjak S."/>
            <person name="Turk M."/>
            <person name="Zajc J."/>
            <person name="Zalar P."/>
            <person name="Grube M."/>
            <person name="Sun H."/>
            <person name="Han J."/>
            <person name="Sharma A."/>
            <person name="Chiniquy J."/>
            <person name="Ngan C.Y."/>
            <person name="Lipzen A."/>
            <person name="Barry K."/>
            <person name="Grigoriev I.V."/>
            <person name="Gunde-Cimerman N."/>
        </authorList>
    </citation>
    <scope>NUCLEOTIDE SEQUENCE [LARGE SCALE GENOMIC DNA]</scope>
    <source>
        <strain evidence="2 3">CBS 147.97</strain>
    </source>
</reference>
<accession>A0A074X377</accession>
<feature type="compositionally biased region" description="Polar residues" evidence="1">
    <location>
        <begin position="180"/>
        <end position="190"/>
    </location>
</feature>
<evidence type="ECO:0000256" key="1">
    <source>
        <dbReference type="SAM" id="MobiDB-lite"/>
    </source>
</evidence>
<name>A0A074X377_9PEZI</name>
<protein>
    <submittedName>
        <fullName evidence="2">Uncharacterized protein</fullName>
    </submittedName>
</protein>
<dbReference type="GeneID" id="25416181"/>
<proteinExistence type="predicted"/>
<dbReference type="RefSeq" id="XP_013431296.1">
    <property type="nucleotide sequence ID" value="XM_013575842.1"/>
</dbReference>
<dbReference type="Proteomes" id="UP000027730">
    <property type="component" value="Unassembled WGS sequence"/>
</dbReference>
<feature type="compositionally biased region" description="Basic and acidic residues" evidence="1">
    <location>
        <begin position="151"/>
        <end position="168"/>
    </location>
</feature>
<dbReference type="AlphaFoldDB" id="A0A074X377"/>
<keyword evidence="3" id="KW-1185">Reference proteome</keyword>
<feature type="region of interest" description="Disordered" evidence="1">
    <location>
        <begin position="378"/>
        <end position="399"/>
    </location>
</feature>
<organism evidence="2 3">
    <name type="scientific">Aureobasidium namibiae CBS 147.97</name>
    <dbReference type="NCBI Taxonomy" id="1043004"/>
    <lineage>
        <taxon>Eukaryota</taxon>
        <taxon>Fungi</taxon>
        <taxon>Dikarya</taxon>
        <taxon>Ascomycota</taxon>
        <taxon>Pezizomycotina</taxon>
        <taxon>Dothideomycetes</taxon>
        <taxon>Dothideomycetidae</taxon>
        <taxon>Dothideales</taxon>
        <taxon>Saccotheciaceae</taxon>
        <taxon>Aureobasidium</taxon>
    </lineage>
</organism>
<dbReference type="OrthoDB" id="3922506at2759"/>
<dbReference type="HOGENOM" id="CLU_690753_0_0_1"/>
<evidence type="ECO:0000313" key="2">
    <source>
        <dbReference type="EMBL" id="KEQ76467.1"/>
    </source>
</evidence>
<dbReference type="EMBL" id="KL584703">
    <property type="protein sequence ID" value="KEQ76467.1"/>
    <property type="molecule type" value="Genomic_DNA"/>
</dbReference>
<sequence>MNGLQTARGAQVQAFHEAGFETGRRLSEDLDRGSLDPWPGVPMVGKPQARSLHERSLSLYYDPKKELHLLRAVSSVFVPSEQTFPSLVDQDDTFGSNTAPYYPVSPLSPQHLHQIEHLGKTTAVDHKDLLNLQSHNAIPIRLLHREPRLFDHNAQDKKAKSQRLDSRGPPESIAPPPNSLPFSHPTNQSKSIKHHQVLDMLALSSNSPTPGLFSMAEEAMAFIAAKIFNFDDHGIHVPYQKPTPGAIEDLMRPDDKEEEEQISHQRSTPLALEILSQPHDGYDPYVTHLRGSKTYLESDPPRQALITHPDITVPPAPVSGGRSVPAGQVTVGLTLLVNGKTFPKIEGGQERWYTQRPGHGNNYSRYSDLVRHDKAKGLTPLPKASKAELATARHQQTFG</sequence>